<dbReference type="PANTHER" id="PTHR32011:SF6">
    <property type="entry name" value="KNR4_SMI1-LIKE DOMAIN-CONTAINING PROTEIN"/>
    <property type="match status" value="1"/>
</dbReference>
<keyword evidence="2" id="KW-1185">Reference proteome</keyword>
<dbReference type="PANTHER" id="PTHR32011">
    <property type="entry name" value="OS08G0472400 PROTEIN"/>
    <property type="match status" value="1"/>
</dbReference>
<accession>A0A834TVI6</accession>
<protein>
    <recommendedName>
        <fullName evidence="3">Knr4/Smi1-like domain-containing protein</fullName>
    </recommendedName>
</protein>
<dbReference type="AlphaFoldDB" id="A0A834TVI6"/>
<name>A0A834TVI6_9FABA</name>
<evidence type="ECO:0008006" key="3">
    <source>
        <dbReference type="Google" id="ProtNLM"/>
    </source>
</evidence>
<sequence length="336" mass="37806">MATAIATGDGTCNPNVGARPKSKVPRARRICFSFAAYAKSLIESLRWSNIAVAEGLSDSEISSIESSFNFCFPPDLRSILQQGLPISPGFPNWRSSSAQQLQILLNLPVFSLLRRVSKNNFWHASWGPPPEAEAESEGRGGALDTARRFLRDVPILVPIYRHCYIASSPNLAGNPVFYVDHEGDVRVLSYDLSGFFREAEFLSENGEYWDEPVWAARTARRVEFWSDVAEAREGWWWRSCMKGELGGCLEEVYWRLREGGWKEEEIREMMMIKGGDEEECGPLKDREAIVGHVAVLSQRLLRAGWTKEDVVYSLGVTAGEGDEGKSRQHLHTIDFL</sequence>
<proteinExistence type="predicted"/>
<dbReference type="Proteomes" id="UP000634136">
    <property type="component" value="Unassembled WGS sequence"/>
</dbReference>
<gene>
    <name evidence="1" type="ORF">G2W53_019743</name>
</gene>
<organism evidence="1 2">
    <name type="scientific">Senna tora</name>
    <dbReference type="NCBI Taxonomy" id="362788"/>
    <lineage>
        <taxon>Eukaryota</taxon>
        <taxon>Viridiplantae</taxon>
        <taxon>Streptophyta</taxon>
        <taxon>Embryophyta</taxon>
        <taxon>Tracheophyta</taxon>
        <taxon>Spermatophyta</taxon>
        <taxon>Magnoliopsida</taxon>
        <taxon>eudicotyledons</taxon>
        <taxon>Gunneridae</taxon>
        <taxon>Pentapetalae</taxon>
        <taxon>rosids</taxon>
        <taxon>fabids</taxon>
        <taxon>Fabales</taxon>
        <taxon>Fabaceae</taxon>
        <taxon>Caesalpinioideae</taxon>
        <taxon>Cassia clade</taxon>
        <taxon>Senna</taxon>
    </lineage>
</organism>
<dbReference type="EMBL" id="JAAIUW010000006">
    <property type="protein sequence ID" value="KAF7828579.1"/>
    <property type="molecule type" value="Genomic_DNA"/>
</dbReference>
<evidence type="ECO:0000313" key="1">
    <source>
        <dbReference type="EMBL" id="KAF7828579.1"/>
    </source>
</evidence>
<reference evidence="1" key="1">
    <citation type="submission" date="2020-09" db="EMBL/GenBank/DDBJ databases">
        <title>Genome-Enabled Discovery of Anthraquinone Biosynthesis in Senna tora.</title>
        <authorList>
            <person name="Kang S.-H."/>
            <person name="Pandey R.P."/>
            <person name="Lee C.-M."/>
            <person name="Sim J.-S."/>
            <person name="Jeong J.-T."/>
            <person name="Choi B.-S."/>
            <person name="Jung M."/>
            <person name="Ginzburg D."/>
            <person name="Zhao K."/>
            <person name="Won S.Y."/>
            <person name="Oh T.-J."/>
            <person name="Yu Y."/>
            <person name="Kim N.-H."/>
            <person name="Lee O.R."/>
            <person name="Lee T.-H."/>
            <person name="Bashyal P."/>
            <person name="Kim T.-S."/>
            <person name="Lee W.-H."/>
            <person name="Kawkins C."/>
            <person name="Kim C.-K."/>
            <person name="Kim J.S."/>
            <person name="Ahn B.O."/>
            <person name="Rhee S.Y."/>
            <person name="Sohng J.K."/>
        </authorList>
    </citation>
    <scope>NUCLEOTIDE SEQUENCE</scope>
    <source>
        <tissue evidence="1">Leaf</tissue>
    </source>
</reference>
<dbReference type="OrthoDB" id="1921190at2759"/>
<evidence type="ECO:0000313" key="2">
    <source>
        <dbReference type="Proteomes" id="UP000634136"/>
    </source>
</evidence>
<comment type="caution">
    <text evidence="1">The sequence shown here is derived from an EMBL/GenBank/DDBJ whole genome shotgun (WGS) entry which is preliminary data.</text>
</comment>